<protein>
    <recommendedName>
        <fullName evidence="4">Carbohydrate kinase PfkB domain-containing protein</fullName>
    </recommendedName>
</protein>
<dbReference type="GO" id="GO:0016301">
    <property type="term" value="F:kinase activity"/>
    <property type="evidence" value="ECO:0007669"/>
    <property type="project" value="UniProtKB-KW"/>
</dbReference>
<name>A0AAW1DQA2_9HEMI</name>
<keyword evidence="2" id="KW-0479">Metal-binding</keyword>
<keyword evidence="6" id="KW-1185">Reference proteome</keyword>
<dbReference type="Gene3D" id="3.40.1190.20">
    <property type="match status" value="1"/>
</dbReference>
<dbReference type="Pfam" id="PF00294">
    <property type="entry name" value="PfkB"/>
    <property type="match status" value="1"/>
</dbReference>
<dbReference type="PANTHER" id="PTHR42909:SF1">
    <property type="entry name" value="CARBOHYDRATE KINASE PFKB DOMAIN-CONTAINING PROTEIN"/>
    <property type="match status" value="1"/>
</dbReference>
<dbReference type="InterPro" id="IPR029056">
    <property type="entry name" value="Ribokinase-like"/>
</dbReference>
<dbReference type="EMBL" id="JAPXFL010000001">
    <property type="protein sequence ID" value="KAK9512827.1"/>
    <property type="molecule type" value="Genomic_DNA"/>
</dbReference>
<dbReference type="InterPro" id="IPR011611">
    <property type="entry name" value="PfkB_dom"/>
</dbReference>
<dbReference type="GO" id="GO:0005737">
    <property type="term" value="C:cytoplasm"/>
    <property type="evidence" value="ECO:0007669"/>
    <property type="project" value="TreeGrafter"/>
</dbReference>
<dbReference type="InterPro" id="IPR002173">
    <property type="entry name" value="Carboh/pur_kinase_PfkB_CS"/>
</dbReference>
<accession>A0AAW1DQA2</accession>
<proteinExistence type="predicted"/>
<evidence type="ECO:0000313" key="6">
    <source>
        <dbReference type="Proteomes" id="UP001461498"/>
    </source>
</evidence>
<dbReference type="SUPFAM" id="SSF53613">
    <property type="entry name" value="Ribokinase-like"/>
    <property type="match status" value="1"/>
</dbReference>
<dbReference type="CDD" id="cd01941">
    <property type="entry name" value="YeiC_kinase_like"/>
    <property type="match status" value="1"/>
</dbReference>
<dbReference type="Proteomes" id="UP001461498">
    <property type="component" value="Unassembled WGS sequence"/>
</dbReference>
<gene>
    <name evidence="5" type="ORF">O3M35_001157</name>
</gene>
<keyword evidence="1" id="KW-0808">Transferase</keyword>
<sequence length="307" mass="33496">MDGRTLPGIITQTPGGVGRNIADALGKLYRTPPLFLSAVGSDQFGTFLLESVKHVDSSGVAVRHDNRTACYSALIDKFGDAKLGVGDMQIHSSISEEQVEKHKSVLVNSPMIIMDGNIPQTIWFEPTDVLKSTKPFQSNFWKSMTCISPNINELVAMANAIGVTLKDDIDYSDTNILLKQLSYLAAPLAEHIPLIMVTMGKRGLMMVSRSKADEVVIDNVRKSKSEIFMRHYPSKRLTNIVNSVGAGDSTAAGFISGMLQGFTETQCVNLGLRAAVEVLYTNMAVPKKFETSFTLKTTTDFINIPVS</sequence>
<dbReference type="PANTHER" id="PTHR42909">
    <property type="entry name" value="ZGC:136858"/>
    <property type="match status" value="1"/>
</dbReference>
<dbReference type="AlphaFoldDB" id="A0AAW1DQA2"/>
<dbReference type="GO" id="GO:0004730">
    <property type="term" value="F:pseudouridylate synthase activity"/>
    <property type="evidence" value="ECO:0007669"/>
    <property type="project" value="TreeGrafter"/>
</dbReference>
<evidence type="ECO:0000256" key="2">
    <source>
        <dbReference type="ARBA" id="ARBA00022723"/>
    </source>
</evidence>
<evidence type="ECO:0000256" key="3">
    <source>
        <dbReference type="ARBA" id="ARBA00022777"/>
    </source>
</evidence>
<comment type="caution">
    <text evidence="5">The sequence shown here is derived from an EMBL/GenBank/DDBJ whole genome shotgun (WGS) entry which is preliminary data.</text>
</comment>
<organism evidence="5 6">
    <name type="scientific">Rhynocoris fuscipes</name>
    <dbReference type="NCBI Taxonomy" id="488301"/>
    <lineage>
        <taxon>Eukaryota</taxon>
        <taxon>Metazoa</taxon>
        <taxon>Ecdysozoa</taxon>
        <taxon>Arthropoda</taxon>
        <taxon>Hexapoda</taxon>
        <taxon>Insecta</taxon>
        <taxon>Pterygota</taxon>
        <taxon>Neoptera</taxon>
        <taxon>Paraneoptera</taxon>
        <taxon>Hemiptera</taxon>
        <taxon>Heteroptera</taxon>
        <taxon>Panheteroptera</taxon>
        <taxon>Cimicomorpha</taxon>
        <taxon>Reduviidae</taxon>
        <taxon>Harpactorinae</taxon>
        <taxon>Harpactorini</taxon>
        <taxon>Rhynocoris</taxon>
    </lineage>
</organism>
<evidence type="ECO:0000256" key="1">
    <source>
        <dbReference type="ARBA" id="ARBA00022679"/>
    </source>
</evidence>
<reference evidence="5 6" key="1">
    <citation type="submission" date="2022-12" db="EMBL/GenBank/DDBJ databases">
        <title>Chromosome-level genome assembly of true bugs.</title>
        <authorList>
            <person name="Ma L."/>
            <person name="Li H."/>
        </authorList>
    </citation>
    <scope>NUCLEOTIDE SEQUENCE [LARGE SCALE GENOMIC DNA]</scope>
    <source>
        <strain evidence="5">Lab_2022b</strain>
    </source>
</reference>
<evidence type="ECO:0000259" key="4">
    <source>
        <dbReference type="Pfam" id="PF00294"/>
    </source>
</evidence>
<keyword evidence="3" id="KW-0418">Kinase</keyword>
<dbReference type="PROSITE" id="PS00584">
    <property type="entry name" value="PFKB_KINASES_2"/>
    <property type="match status" value="1"/>
</dbReference>
<evidence type="ECO:0000313" key="5">
    <source>
        <dbReference type="EMBL" id="KAK9512827.1"/>
    </source>
</evidence>
<feature type="domain" description="Carbohydrate kinase PfkB" evidence="4">
    <location>
        <begin position="10"/>
        <end position="278"/>
    </location>
</feature>
<dbReference type="GO" id="GO:0016798">
    <property type="term" value="F:hydrolase activity, acting on glycosyl bonds"/>
    <property type="evidence" value="ECO:0007669"/>
    <property type="project" value="TreeGrafter"/>
</dbReference>
<dbReference type="GO" id="GO:0046872">
    <property type="term" value="F:metal ion binding"/>
    <property type="evidence" value="ECO:0007669"/>
    <property type="project" value="UniProtKB-KW"/>
</dbReference>
<dbReference type="GO" id="GO:0006796">
    <property type="term" value="P:phosphate-containing compound metabolic process"/>
    <property type="evidence" value="ECO:0007669"/>
    <property type="project" value="UniProtKB-ARBA"/>
</dbReference>